<reference evidence="1" key="1">
    <citation type="submission" date="2018-02" db="EMBL/GenBank/DDBJ databases">
        <title>Rhizophora mucronata_Transcriptome.</title>
        <authorList>
            <person name="Meera S.P."/>
            <person name="Sreeshan A."/>
            <person name="Augustine A."/>
        </authorList>
    </citation>
    <scope>NUCLEOTIDE SEQUENCE</scope>
    <source>
        <tissue evidence="1">Leaf</tissue>
    </source>
</reference>
<sequence>MHVQQRLSIFTS</sequence>
<accession>A0A2P2IXQ6</accession>
<protein>
    <submittedName>
        <fullName evidence="1">Uncharacterized protein</fullName>
    </submittedName>
</protein>
<dbReference type="EMBL" id="GGEC01005516">
    <property type="protein sequence ID" value="MBW85999.1"/>
    <property type="molecule type" value="Transcribed_RNA"/>
</dbReference>
<organism evidence="1">
    <name type="scientific">Rhizophora mucronata</name>
    <name type="common">Asiatic mangrove</name>
    <dbReference type="NCBI Taxonomy" id="61149"/>
    <lineage>
        <taxon>Eukaryota</taxon>
        <taxon>Viridiplantae</taxon>
        <taxon>Streptophyta</taxon>
        <taxon>Embryophyta</taxon>
        <taxon>Tracheophyta</taxon>
        <taxon>Spermatophyta</taxon>
        <taxon>Magnoliopsida</taxon>
        <taxon>eudicotyledons</taxon>
        <taxon>Gunneridae</taxon>
        <taxon>Pentapetalae</taxon>
        <taxon>rosids</taxon>
        <taxon>fabids</taxon>
        <taxon>Malpighiales</taxon>
        <taxon>Rhizophoraceae</taxon>
        <taxon>Rhizophora</taxon>
    </lineage>
</organism>
<evidence type="ECO:0000313" key="1">
    <source>
        <dbReference type="EMBL" id="MBW85999.1"/>
    </source>
</evidence>
<name>A0A2P2IXQ6_RHIMU</name>
<proteinExistence type="predicted"/>